<dbReference type="GO" id="GO:0046872">
    <property type="term" value="F:metal ion binding"/>
    <property type="evidence" value="ECO:0007669"/>
    <property type="project" value="UniProtKB-KW"/>
</dbReference>
<evidence type="ECO:0000256" key="2">
    <source>
        <dbReference type="ARBA" id="ARBA00007357"/>
    </source>
</evidence>
<dbReference type="GO" id="GO:0004222">
    <property type="term" value="F:metalloendopeptidase activity"/>
    <property type="evidence" value="ECO:0007669"/>
    <property type="project" value="InterPro"/>
</dbReference>
<dbReference type="Pfam" id="PF01431">
    <property type="entry name" value="Peptidase_M13"/>
    <property type="match status" value="1"/>
</dbReference>
<feature type="chain" id="PRO_5012567752" evidence="9">
    <location>
        <begin position="27"/>
        <end position="806"/>
    </location>
</feature>
<keyword evidence="8" id="KW-0482">Metalloprotease</keyword>
<name>A0A1M6D3E9_9FIRM</name>
<comment type="cofactor">
    <cofactor evidence="1">
        <name>Zn(2+)</name>
        <dbReference type="ChEBI" id="CHEBI:29105"/>
    </cofactor>
</comment>
<evidence type="ECO:0000256" key="4">
    <source>
        <dbReference type="ARBA" id="ARBA00022723"/>
    </source>
</evidence>
<dbReference type="InterPro" id="IPR000718">
    <property type="entry name" value="Peptidase_M13"/>
</dbReference>
<dbReference type="InterPro" id="IPR018497">
    <property type="entry name" value="Peptidase_M13_C"/>
</dbReference>
<gene>
    <name evidence="11" type="ORF">SAMN05444373_100677</name>
</gene>
<feature type="domain" description="SLH" evidence="10">
    <location>
        <begin position="118"/>
        <end position="181"/>
    </location>
</feature>
<dbReference type="PROSITE" id="PS51885">
    <property type="entry name" value="NEPRILYSIN"/>
    <property type="match status" value="1"/>
</dbReference>
<dbReference type="InterPro" id="IPR024079">
    <property type="entry name" value="MetalloPept_cat_dom_sf"/>
</dbReference>
<dbReference type="PRINTS" id="PR00786">
    <property type="entry name" value="NEPRILYSIN"/>
</dbReference>
<dbReference type="GO" id="GO:0005886">
    <property type="term" value="C:plasma membrane"/>
    <property type="evidence" value="ECO:0007669"/>
    <property type="project" value="TreeGrafter"/>
</dbReference>
<dbReference type="PANTHER" id="PTHR11733">
    <property type="entry name" value="ZINC METALLOPROTEASE FAMILY M13 NEPRILYSIN-RELATED"/>
    <property type="match status" value="1"/>
</dbReference>
<evidence type="ECO:0000256" key="5">
    <source>
        <dbReference type="ARBA" id="ARBA00022737"/>
    </source>
</evidence>
<evidence type="ECO:0000256" key="8">
    <source>
        <dbReference type="ARBA" id="ARBA00023049"/>
    </source>
</evidence>
<dbReference type="AlphaFoldDB" id="A0A1M6D3E9"/>
<dbReference type="PROSITE" id="PS51272">
    <property type="entry name" value="SLH"/>
    <property type="match status" value="1"/>
</dbReference>
<organism evidence="11 12">
    <name type="scientific">Thermoclostridium caenicola</name>
    <dbReference type="NCBI Taxonomy" id="659425"/>
    <lineage>
        <taxon>Bacteria</taxon>
        <taxon>Bacillati</taxon>
        <taxon>Bacillota</taxon>
        <taxon>Clostridia</taxon>
        <taxon>Eubacteriales</taxon>
        <taxon>Oscillospiraceae</taxon>
        <taxon>Thermoclostridium</taxon>
    </lineage>
</organism>
<dbReference type="GO" id="GO:0016485">
    <property type="term" value="P:protein processing"/>
    <property type="evidence" value="ECO:0007669"/>
    <property type="project" value="TreeGrafter"/>
</dbReference>
<evidence type="ECO:0000259" key="10">
    <source>
        <dbReference type="PROSITE" id="PS51272"/>
    </source>
</evidence>
<evidence type="ECO:0000256" key="9">
    <source>
        <dbReference type="SAM" id="SignalP"/>
    </source>
</evidence>
<dbReference type="EMBL" id="FQZP01000006">
    <property type="protein sequence ID" value="SHI67766.1"/>
    <property type="molecule type" value="Genomic_DNA"/>
</dbReference>
<evidence type="ECO:0000313" key="12">
    <source>
        <dbReference type="Proteomes" id="UP000324781"/>
    </source>
</evidence>
<evidence type="ECO:0000256" key="3">
    <source>
        <dbReference type="ARBA" id="ARBA00022670"/>
    </source>
</evidence>
<evidence type="ECO:0000256" key="6">
    <source>
        <dbReference type="ARBA" id="ARBA00022801"/>
    </source>
</evidence>
<dbReference type="InterPro" id="IPR008753">
    <property type="entry name" value="Peptidase_M13_N"/>
</dbReference>
<dbReference type="InterPro" id="IPR042089">
    <property type="entry name" value="Peptidase_M13_dom_2"/>
</dbReference>
<keyword evidence="12" id="KW-1185">Reference proteome</keyword>
<keyword evidence="7" id="KW-0862">Zinc</keyword>
<dbReference type="Pfam" id="PF05649">
    <property type="entry name" value="Peptidase_M13_N"/>
    <property type="match status" value="1"/>
</dbReference>
<evidence type="ECO:0000256" key="7">
    <source>
        <dbReference type="ARBA" id="ARBA00022833"/>
    </source>
</evidence>
<evidence type="ECO:0000313" key="11">
    <source>
        <dbReference type="EMBL" id="SHI67766.1"/>
    </source>
</evidence>
<evidence type="ECO:0000256" key="1">
    <source>
        <dbReference type="ARBA" id="ARBA00001947"/>
    </source>
</evidence>
<keyword evidence="4" id="KW-0479">Metal-binding</keyword>
<dbReference type="PANTHER" id="PTHR11733:SF167">
    <property type="entry name" value="FI17812P1-RELATED"/>
    <property type="match status" value="1"/>
</dbReference>
<sequence length="806" mass="89403">MNKIRARMLGILLCVALLFSIVPAQAASKAEEFVTREEAVVSLLNTIGLAALNDAPSDLSVFSDADQINSENADKIAIAITNGLLPVEPGEALELGVHITRLEFALIVGNSMRELPAIRSPLAFEDVPAEVAGKIDRITSAGLMSGYGNGCFGSDDYLTKGQLEVVLNKIRALSSIRPQDDFFYAINHQWLSTTKLPAGYPGMTTFDEVDRRNTDKLKAIVKDLVENRDTYQEGTIEQKIADFYLTILDMENRNKEGIKPIQKYLDLIDGVSSAQELLDAMVQLEAETGMRPLVSFAPDADLNDSNRHSLYAAGLSTGLPADYILMGNPQIDALYTGVITQLFSLSGIPEAEAAEKAHSLYAFEKVIAQNTMKNEEASKVENIYNPVSRAELVGMFPSVDLDKYLSDLGFGSVDTIILSDVNLMKKTGELLSDDNLDVLKTYCRFRILASTASLLSKDFRDVTMNFQKAFYGISSTMDEEEIAFNLLNSVMSDYLGRIYVERYFSAKAKADVESIVSDIIAAFEDRIEALDWMGQETKEKAITKLKTIKVKIGYPDKWKDPLKDISIKTYADGGSLLGNIFAINSAQVKENKSLLSKPVDRSAWYMPPHMVNAYYNPTNNEIVFPAGILQPPYYDVNASREQNLGGIGTVIAHEITHAFDNNGAQFDENGNMNNWWTEQDYTVFRQKCQAVIDLYDGLVIAPGAVVNGNLTVSENVADIGAMACILDIAADIPDVDYKALFESYAAIWRFTGTEQIYQMLATQDVHAPNKYRVNRVLQNFEEFYKTYDIQPGDAMYLAPEERVTVW</sequence>
<proteinExistence type="inferred from homology"/>
<dbReference type="Proteomes" id="UP000324781">
    <property type="component" value="Unassembled WGS sequence"/>
</dbReference>
<keyword evidence="5" id="KW-0677">Repeat</keyword>
<accession>A0A1M6D3E9</accession>
<dbReference type="InterPro" id="IPR001119">
    <property type="entry name" value="SLH_dom"/>
</dbReference>
<protein>
    <submittedName>
        <fullName evidence="11">Putative endopeptidase</fullName>
    </submittedName>
</protein>
<dbReference type="Gene3D" id="3.40.390.10">
    <property type="entry name" value="Collagenase (Catalytic Domain)"/>
    <property type="match status" value="1"/>
</dbReference>
<comment type="similarity">
    <text evidence="2">Belongs to the peptidase M13 family.</text>
</comment>
<dbReference type="CDD" id="cd08662">
    <property type="entry name" value="M13"/>
    <property type="match status" value="1"/>
</dbReference>
<dbReference type="RefSeq" id="WP_149677945.1">
    <property type="nucleotide sequence ID" value="NZ_FQZP01000006.1"/>
</dbReference>
<keyword evidence="6" id="KW-0378">Hydrolase</keyword>
<keyword evidence="9" id="KW-0732">Signal</keyword>
<dbReference type="OrthoDB" id="9775677at2"/>
<reference evidence="11 12" key="1">
    <citation type="submission" date="2016-11" db="EMBL/GenBank/DDBJ databases">
        <authorList>
            <person name="Varghese N."/>
            <person name="Submissions S."/>
        </authorList>
    </citation>
    <scope>NUCLEOTIDE SEQUENCE [LARGE SCALE GENOMIC DNA]</scope>
    <source>
        <strain evidence="11 12">DSM 19027</strain>
    </source>
</reference>
<keyword evidence="3" id="KW-0645">Protease</keyword>
<dbReference type="Gene3D" id="1.10.1380.10">
    <property type="entry name" value="Neutral endopeptidase , domain2"/>
    <property type="match status" value="1"/>
</dbReference>
<feature type="signal peptide" evidence="9">
    <location>
        <begin position="1"/>
        <end position="26"/>
    </location>
</feature>
<dbReference type="SUPFAM" id="SSF55486">
    <property type="entry name" value="Metalloproteases ('zincins'), catalytic domain"/>
    <property type="match status" value="1"/>
</dbReference>